<evidence type="ECO:0000256" key="7">
    <source>
        <dbReference type="ARBA" id="ARBA00023180"/>
    </source>
</evidence>
<evidence type="ECO:0000313" key="11">
    <source>
        <dbReference type="Proteomes" id="UP000269221"/>
    </source>
</evidence>
<reference evidence="10 11" key="1">
    <citation type="submission" date="2018-07" db="EMBL/GenBank/DDBJ databases">
        <title>A high quality draft genome assembly of the barn swallow (H. rustica rustica).</title>
        <authorList>
            <person name="Formenti G."/>
            <person name="Chiara M."/>
            <person name="Poveda L."/>
            <person name="Francoijs K.-J."/>
            <person name="Bonisoli-Alquati A."/>
            <person name="Canova L."/>
            <person name="Gianfranceschi L."/>
            <person name="Horner D.S."/>
            <person name="Saino N."/>
        </authorList>
    </citation>
    <scope>NUCLEOTIDE SEQUENCE [LARGE SCALE GENOMIC DNA]</scope>
    <source>
        <strain evidence="10">Chelidonia</strain>
        <tissue evidence="10">Blood</tissue>
    </source>
</reference>
<dbReference type="InterPro" id="IPR040012">
    <property type="entry name" value="CD200R"/>
</dbReference>
<dbReference type="PANTHER" id="PTHR21462">
    <property type="entry name" value="CELL SURFACE GLYCOPROTEIN OX2 RECEPTOR PRECURSOR"/>
    <property type="match status" value="1"/>
</dbReference>
<dbReference type="SUPFAM" id="SSF48726">
    <property type="entry name" value="Immunoglobulin"/>
    <property type="match status" value="1"/>
</dbReference>
<dbReference type="InterPro" id="IPR003599">
    <property type="entry name" value="Ig_sub"/>
</dbReference>
<dbReference type="OrthoDB" id="8915654at2759"/>
<keyword evidence="4 8" id="KW-1133">Transmembrane helix</keyword>
<dbReference type="PROSITE" id="PS50835">
    <property type="entry name" value="IG_LIKE"/>
    <property type="match status" value="1"/>
</dbReference>
<keyword evidence="11" id="KW-1185">Reference proteome</keyword>
<feature type="transmembrane region" description="Helical" evidence="8">
    <location>
        <begin position="12"/>
        <end position="29"/>
    </location>
</feature>
<dbReference type="InterPro" id="IPR036179">
    <property type="entry name" value="Ig-like_dom_sf"/>
</dbReference>
<keyword evidence="3 8" id="KW-0812">Transmembrane</keyword>
<accession>A0A3M0K369</accession>
<proteinExistence type="inferred from homology"/>
<evidence type="ECO:0000256" key="6">
    <source>
        <dbReference type="ARBA" id="ARBA00023157"/>
    </source>
</evidence>
<evidence type="ECO:0000256" key="5">
    <source>
        <dbReference type="ARBA" id="ARBA00023136"/>
    </source>
</evidence>
<dbReference type="AlphaFoldDB" id="A0A3M0K369"/>
<gene>
    <name evidence="10" type="ORF">DUI87_17208</name>
</gene>
<comment type="subcellular location">
    <subcellularLocation>
        <location evidence="1">Membrane</location>
        <topology evidence="1">Single-pass membrane protein</topology>
    </subcellularLocation>
</comment>
<keyword evidence="7" id="KW-0325">Glycoprotein</keyword>
<protein>
    <recommendedName>
        <fullName evidence="9">Ig-like domain-containing protein</fullName>
    </recommendedName>
</protein>
<comment type="similarity">
    <text evidence="2">Belongs to the CD200R family.</text>
</comment>
<feature type="domain" description="Ig-like" evidence="9">
    <location>
        <begin position="77"/>
        <end position="184"/>
    </location>
</feature>
<dbReference type="Pfam" id="PF07686">
    <property type="entry name" value="V-set"/>
    <property type="match status" value="1"/>
</dbReference>
<dbReference type="EMBL" id="QRBI01000120">
    <property type="protein sequence ID" value="RMC07729.1"/>
    <property type="molecule type" value="Genomic_DNA"/>
</dbReference>
<name>A0A3M0K369_HIRRU</name>
<evidence type="ECO:0000259" key="9">
    <source>
        <dbReference type="PROSITE" id="PS50835"/>
    </source>
</evidence>
<evidence type="ECO:0000256" key="4">
    <source>
        <dbReference type="ARBA" id="ARBA00022989"/>
    </source>
</evidence>
<evidence type="ECO:0000256" key="8">
    <source>
        <dbReference type="SAM" id="Phobius"/>
    </source>
</evidence>
<dbReference type="GO" id="GO:0038023">
    <property type="term" value="F:signaling receptor activity"/>
    <property type="evidence" value="ECO:0007669"/>
    <property type="project" value="InterPro"/>
</dbReference>
<organism evidence="10 11">
    <name type="scientific">Hirundo rustica rustica</name>
    <dbReference type="NCBI Taxonomy" id="333673"/>
    <lineage>
        <taxon>Eukaryota</taxon>
        <taxon>Metazoa</taxon>
        <taxon>Chordata</taxon>
        <taxon>Craniata</taxon>
        <taxon>Vertebrata</taxon>
        <taxon>Euteleostomi</taxon>
        <taxon>Archelosauria</taxon>
        <taxon>Archosauria</taxon>
        <taxon>Dinosauria</taxon>
        <taxon>Saurischia</taxon>
        <taxon>Theropoda</taxon>
        <taxon>Coelurosauria</taxon>
        <taxon>Aves</taxon>
        <taxon>Neognathae</taxon>
        <taxon>Neoaves</taxon>
        <taxon>Telluraves</taxon>
        <taxon>Australaves</taxon>
        <taxon>Passeriformes</taxon>
        <taxon>Sylvioidea</taxon>
        <taxon>Hirundinidae</taxon>
        <taxon>Hirundo</taxon>
    </lineage>
</organism>
<dbReference type="InterPro" id="IPR013106">
    <property type="entry name" value="Ig_V-set"/>
</dbReference>
<keyword evidence="6" id="KW-1015">Disulfide bond</keyword>
<dbReference type="Gene3D" id="2.60.40.10">
    <property type="entry name" value="Immunoglobulins"/>
    <property type="match status" value="1"/>
</dbReference>
<dbReference type="STRING" id="333673.A0A3M0K369"/>
<dbReference type="PANTHER" id="PTHR21462:SF2">
    <property type="entry name" value="CELL SURFACE GLYCOPROTEIN CD200 RECEPTOR 2"/>
    <property type="match status" value="1"/>
</dbReference>
<evidence type="ECO:0000313" key="10">
    <source>
        <dbReference type="EMBL" id="RMC07729.1"/>
    </source>
</evidence>
<dbReference type="InterPro" id="IPR013783">
    <property type="entry name" value="Ig-like_fold"/>
</dbReference>
<dbReference type="Proteomes" id="UP000269221">
    <property type="component" value="Unassembled WGS sequence"/>
</dbReference>
<dbReference type="InterPro" id="IPR007110">
    <property type="entry name" value="Ig-like_dom"/>
</dbReference>
<keyword evidence="5 8" id="KW-0472">Membrane</keyword>
<evidence type="ECO:0000256" key="3">
    <source>
        <dbReference type="ARBA" id="ARBA00022692"/>
    </source>
</evidence>
<evidence type="ECO:0000256" key="1">
    <source>
        <dbReference type="ARBA" id="ARBA00004167"/>
    </source>
</evidence>
<dbReference type="GO" id="GO:0150077">
    <property type="term" value="P:regulation of neuroinflammatory response"/>
    <property type="evidence" value="ECO:0007669"/>
    <property type="project" value="InterPro"/>
</dbReference>
<dbReference type="GO" id="GO:0009897">
    <property type="term" value="C:external side of plasma membrane"/>
    <property type="evidence" value="ECO:0007669"/>
    <property type="project" value="TreeGrafter"/>
</dbReference>
<evidence type="ECO:0000256" key="2">
    <source>
        <dbReference type="ARBA" id="ARBA00008215"/>
    </source>
</evidence>
<comment type="caution">
    <text evidence="10">The sequence shown here is derived from an EMBL/GenBank/DDBJ whole genome shotgun (WGS) entry which is preliminary data.</text>
</comment>
<dbReference type="SMART" id="SM00409">
    <property type="entry name" value="IG"/>
    <property type="match status" value="1"/>
</dbReference>
<sequence length="190" mass="21179">MKAGTNMKIAQKTVYVFVLLAITMVTRLAEWNTVLGFGRDRVYFLHSGYYGAGFVLETVLTSQGCFEQRLLRAKALPDSHTTRNNTVLVTTVGNSSVLTCLIKGQISMLTWTITPKVGGPCTLVYRTDRNMTHRANCSDNINWKFRADLAPALEIQQVGIAQEGNYSCEVASTDGNFRTMYHLTVLVEEE</sequence>